<feature type="transmembrane region" description="Helical" evidence="7">
    <location>
        <begin position="122"/>
        <end position="145"/>
    </location>
</feature>
<comment type="subcellular location">
    <subcellularLocation>
        <location evidence="1">Cell membrane</location>
        <topology evidence="1">Multi-pass membrane protein</topology>
    </subcellularLocation>
</comment>
<feature type="transmembrane region" description="Helical" evidence="7">
    <location>
        <begin position="84"/>
        <end position="110"/>
    </location>
</feature>
<evidence type="ECO:0000256" key="6">
    <source>
        <dbReference type="ARBA" id="ARBA00023136"/>
    </source>
</evidence>
<evidence type="ECO:0000313" key="8">
    <source>
        <dbReference type="EMBL" id="MCY9228729.1"/>
    </source>
</evidence>
<dbReference type="PANTHER" id="PTHR34184:SF4">
    <property type="entry name" value="UPF0718 PROTEIN YCGR"/>
    <property type="match status" value="1"/>
</dbReference>
<feature type="transmembrane region" description="Helical" evidence="7">
    <location>
        <begin position="7"/>
        <end position="27"/>
    </location>
</feature>
<comment type="caution">
    <text evidence="8">The sequence shown here is derived from an EMBL/GenBank/DDBJ whole genome shotgun (WGS) entry which is preliminary data.</text>
</comment>
<evidence type="ECO:0000256" key="2">
    <source>
        <dbReference type="ARBA" id="ARBA00006386"/>
    </source>
</evidence>
<feature type="transmembrane region" description="Helical" evidence="7">
    <location>
        <begin position="308"/>
        <end position="330"/>
    </location>
</feature>
<feature type="transmembrane region" description="Helical" evidence="7">
    <location>
        <begin position="245"/>
        <end position="261"/>
    </location>
</feature>
<evidence type="ECO:0000256" key="5">
    <source>
        <dbReference type="ARBA" id="ARBA00022989"/>
    </source>
</evidence>
<accession>A0A9Q4HXS5</accession>
<dbReference type="PANTHER" id="PTHR34184">
    <property type="entry name" value="UPF0718 PROTEIN YCGR"/>
    <property type="match status" value="1"/>
</dbReference>
<dbReference type="InterPro" id="IPR052923">
    <property type="entry name" value="UPF0718"/>
</dbReference>
<dbReference type="GO" id="GO:0005886">
    <property type="term" value="C:plasma membrane"/>
    <property type="evidence" value="ECO:0007669"/>
    <property type="project" value="UniProtKB-SubCell"/>
</dbReference>
<dbReference type="InterPro" id="IPR005524">
    <property type="entry name" value="DUF318"/>
</dbReference>
<comment type="similarity">
    <text evidence="2">Belongs to the UPF0718 family.</text>
</comment>
<feature type="transmembrane region" description="Helical" evidence="7">
    <location>
        <begin position="47"/>
        <end position="72"/>
    </location>
</feature>
<keyword evidence="6 7" id="KW-0472">Membrane</keyword>
<evidence type="ECO:0000256" key="4">
    <source>
        <dbReference type="ARBA" id="ARBA00022692"/>
    </source>
</evidence>
<sequence>MEALQQFARRSFSIVLFFFLLYCFILLEPNKLSFHIPESLLNVNTIFLSILLESIPFIMLGIFFSSCIEFFVSDEWMTKWIVKNPYGAIGSAVVISILSPVCECAVIPVVRRLIQKGLPLHVGSVILVGAPILNPIVILSTYYAFSKHLELVYARIGLAVVICIITGLMTYWIFGNKNMLKPHKTDALPEHSLEQQNGKRLKPIITHAVEEFFDMGRYLIMGAFIASLFQTFLNRGALAELGTSDLSGSAVMMGLAFVLSLCSHADAFVASTFSGTYSHASLLSFMLYGPMLDLKNTFVYASFFKKRFVFIFSIVISASVLAIAWLYGLITA</sequence>
<keyword evidence="5 7" id="KW-1133">Transmembrane helix</keyword>
<dbReference type="EMBL" id="JALAXJ010000005">
    <property type="protein sequence ID" value="MCY9228729.1"/>
    <property type="molecule type" value="Genomic_DNA"/>
</dbReference>
<keyword evidence="4 7" id="KW-0812">Transmembrane</keyword>
<evidence type="ECO:0000256" key="1">
    <source>
        <dbReference type="ARBA" id="ARBA00004651"/>
    </source>
</evidence>
<evidence type="ECO:0000256" key="7">
    <source>
        <dbReference type="SAM" id="Phobius"/>
    </source>
</evidence>
<dbReference type="RefSeq" id="WP_268285115.1">
    <property type="nucleotide sequence ID" value="NZ_JALAJJ010000023.1"/>
</dbReference>
<dbReference type="Pfam" id="PF03773">
    <property type="entry name" value="ArsP_1"/>
    <property type="match status" value="1"/>
</dbReference>
<evidence type="ECO:0000313" key="9">
    <source>
        <dbReference type="Proteomes" id="UP001066278"/>
    </source>
</evidence>
<reference evidence="8" key="1">
    <citation type="submission" date="2022-02" db="EMBL/GenBank/DDBJ databases">
        <title>Crop Bioprotection Bacillus Genome Sequencing.</title>
        <authorList>
            <person name="Dunlap C."/>
        </authorList>
    </citation>
    <scope>NUCLEOTIDE SEQUENCE</scope>
    <source>
        <strain evidence="8">T20C13</strain>
    </source>
</reference>
<feature type="transmembrane region" description="Helical" evidence="7">
    <location>
        <begin position="152"/>
        <end position="174"/>
    </location>
</feature>
<protein>
    <submittedName>
        <fullName evidence="8">Permease</fullName>
    </submittedName>
</protein>
<dbReference type="AlphaFoldDB" id="A0A9Q4HXS5"/>
<organism evidence="8 9">
    <name type="scientific">Bacillus inaquosorum</name>
    <dbReference type="NCBI Taxonomy" id="483913"/>
    <lineage>
        <taxon>Bacteria</taxon>
        <taxon>Bacillati</taxon>
        <taxon>Bacillota</taxon>
        <taxon>Bacilli</taxon>
        <taxon>Bacillales</taxon>
        <taxon>Bacillaceae</taxon>
        <taxon>Bacillus</taxon>
    </lineage>
</organism>
<proteinExistence type="inferred from homology"/>
<name>A0A9Q4HXS5_9BACI</name>
<evidence type="ECO:0000256" key="3">
    <source>
        <dbReference type="ARBA" id="ARBA00022475"/>
    </source>
</evidence>
<feature type="transmembrane region" description="Helical" evidence="7">
    <location>
        <begin position="215"/>
        <end position="233"/>
    </location>
</feature>
<dbReference type="Proteomes" id="UP001066278">
    <property type="component" value="Unassembled WGS sequence"/>
</dbReference>
<gene>
    <name evidence="8" type="ORF">MOE99_04955</name>
</gene>
<keyword evidence="3" id="KW-1003">Cell membrane</keyword>